<evidence type="ECO:0000259" key="8">
    <source>
        <dbReference type="Pfam" id="PF00137"/>
    </source>
</evidence>
<dbReference type="AlphaFoldDB" id="A0A2X4YYD0"/>
<dbReference type="SUPFAM" id="SSF81333">
    <property type="entry name" value="F1F0 ATP synthase subunit C"/>
    <property type="match status" value="1"/>
</dbReference>
<protein>
    <submittedName>
        <fullName evidence="9">F0F1 ATP synthase subunit C</fullName>
    </submittedName>
</protein>
<dbReference type="InterPro" id="IPR002379">
    <property type="entry name" value="ATPase_proteolipid_c-like_dom"/>
</dbReference>
<dbReference type="STRING" id="1348624.GCA_001591545_03421"/>
<dbReference type="RefSeq" id="WP_111703407.1">
    <property type="nucleotide sequence ID" value="NZ_CBCSGM010000007.1"/>
</dbReference>
<evidence type="ECO:0000313" key="9">
    <source>
        <dbReference type="EMBL" id="SQI53354.1"/>
    </source>
</evidence>
<keyword evidence="6 7" id="KW-0472">Membrane</keyword>
<keyword evidence="10" id="KW-1185">Reference proteome</keyword>
<gene>
    <name evidence="9" type="ORF">NCTC4824_00837</name>
</gene>
<dbReference type="EMBL" id="LS483476">
    <property type="protein sequence ID" value="SQI53354.1"/>
    <property type="molecule type" value="Genomic_DNA"/>
</dbReference>
<keyword evidence="5" id="KW-0813">Transport</keyword>
<feature type="transmembrane region" description="Helical" evidence="7">
    <location>
        <begin position="6"/>
        <end position="22"/>
    </location>
</feature>
<evidence type="ECO:0000256" key="1">
    <source>
        <dbReference type="ARBA" id="ARBA00004141"/>
    </source>
</evidence>
<feature type="transmembrane region" description="Helical" evidence="7">
    <location>
        <begin position="75"/>
        <end position="94"/>
    </location>
</feature>
<keyword evidence="2 7" id="KW-0812">Transmembrane</keyword>
<keyword evidence="4 7" id="KW-1133">Transmembrane helix</keyword>
<dbReference type="Pfam" id="PF00137">
    <property type="entry name" value="ATP-synt_C"/>
    <property type="match status" value="1"/>
</dbReference>
<evidence type="ECO:0000256" key="4">
    <source>
        <dbReference type="ARBA" id="ARBA00022989"/>
    </source>
</evidence>
<dbReference type="InterPro" id="IPR035921">
    <property type="entry name" value="F/V-ATP_Csub_sf"/>
</dbReference>
<name>A0A2X4YYD0_LEDLE</name>
<evidence type="ECO:0000313" key="10">
    <source>
        <dbReference type="Proteomes" id="UP000249134"/>
    </source>
</evidence>
<dbReference type="GO" id="GO:0015078">
    <property type="term" value="F:proton transmembrane transporter activity"/>
    <property type="evidence" value="ECO:0007669"/>
    <property type="project" value="InterPro"/>
</dbReference>
<keyword evidence="5" id="KW-0406">Ion transport</keyword>
<evidence type="ECO:0000256" key="7">
    <source>
        <dbReference type="SAM" id="Phobius"/>
    </source>
</evidence>
<evidence type="ECO:0000256" key="6">
    <source>
        <dbReference type="ARBA" id="ARBA00023136"/>
    </source>
</evidence>
<dbReference type="KEGG" id="blen:NCTC4824_00837"/>
<dbReference type="Proteomes" id="UP000249134">
    <property type="component" value="Chromosome 1"/>
</dbReference>
<reference evidence="9 10" key="1">
    <citation type="submission" date="2018-06" db="EMBL/GenBank/DDBJ databases">
        <authorList>
            <consortium name="Pathogen Informatics"/>
            <person name="Doyle S."/>
        </authorList>
    </citation>
    <scope>NUCLEOTIDE SEQUENCE [LARGE SCALE GENOMIC DNA]</scope>
    <source>
        <strain evidence="9 10">NCTC4824</strain>
    </source>
</reference>
<accession>A0A2X4YYD0</accession>
<feature type="transmembrane region" description="Helical" evidence="7">
    <location>
        <begin position="106"/>
        <end position="134"/>
    </location>
</feature>
<dbReference type="Gene3D" id="1.20.20.10">
    <property type="entry name" value="F1F0 ATP synthase subunit C"/>
    <property type="match status" value="1"/>
</dbReference>
<evidence type="ECO:0000256" key="5">
    <source>
        <dbReference type="ARBA" id="ARBA00023065"/>
    </source>
</evidence>
<dbReference type="InterPro" id="IPR038662">
    <property type="entry name" value="ATP_synth_F0_csu_sf"/>
</dbReference>
<feature type="domain" description="V-ATPase proteolipid subunit C-like" evidence="8">
    <location>
        <begin position="3"/>
        <end position="64"/>
    </location>
</feature>
<feature type="transmembrane region" description="Helical" evidence="7">
    <location>
        <begin position="43"/>
        <end position="63"/>
    </location>
</feature>
<keyword evidence="3" id="KW-0375">Hydrogen ion transport</keyword>
<organism evidence="9 10">
    <name type="scientific">Lederbergia lenta</name>
    <name type="common">Bacillus lentus</name>
    <dbReference type="NCBI Taxonomy" id="1467"/>
    <lineage>
        <taxon>Bacteria</taxon>
        <taxon>Bacillati</taxon>
        <taxon>Bacillota</taxon>
        <taxon>Bacilli</taxon>
        <taxon>Bacillales</taxon>
        <taxon>Bacillaceae</taxon>
        <taxon>Lederbergia</taxon>
    </lineage>
</organism>
<evidence type="ECO:0000256" key="2">
    <source>
        <dbReference type="ARBA" id="ARBA00022692"/>
    </source>
</evidence>
<dbReference type="GO" id="GO:0033177">
    <property type="term" value="C:proton-transporting two-sector ATPase complex, proton-transporting domain"/>
    <property type="evidence" value="ECO:0007669"/>
    <property type="project" value="InterPro"/>
</dbReference>
<evidence type="ECO:0000256" key="3">
    <source>
        <dbReference type="ARBA" id="ARBA00022781"/>
    </source>
</evidence>
<proteinExistence type="predicted"/>
<comment type="subcellular location">
    <subcellularLocation>
        <location evidence="1">Membrane</location>
        <topology evidence="1">Multi-pass membrane protein</topology>
    </subcellularLocation>
</comment>
<sequence length="136" mass="14846">MSAAYLFMFGSVLAVISILIVFKMFIDKVKRAPEDRNALQSKFFVGVAIAEVIPIILIVFGFIMSQPVALMGDLLLPAIIIILSMAFAPFFIFLQTKVDVTKETKGIVTTLAFIGVMLTLSLPIVSLIGLLLLLPK</sequence>